<dbReference type="EnsemblProtists" id="EOD08199">
    <property type="protein sequence ID" value="EOD08199"/>
    <property type="gene ID" value="EMIHUDRAFT_453193"/>
</dbReference>
<feature type="region of interest" description="Disordered" evidence="1">
    <location>
        <begin position="1"/>
        <end position="137"/>
    </location>
</feature>
<dbReference type="KEGG" id="ehx:EMIHUDRAFT_453193"/>
<sequence length="170" mass="17096">MRPSPFTFEGGPATAPAVAARGRQALHSSARGVLAPPPQPRRRLPAGIALPAPAGGCGGRPSATSRACGRSAARRRHARPAGGGEAPQSGSWRAGGVGRVRGGTRATGTGRGGPYGGREGPFGAPRRPPARRPPGPVWTVLGGVEWSGGRCDGRLSPSYHPLTAPGRGGL</sequence>
<evidence type="ECO:0000313" key="3">
    <source>
        <dbReference type="Proteomes" id="UP000013827"/>
    </source>
</evidence>
<dbReference type="HOGENOM" id="CLU_1574831_0_0_1"/>
<name>A0A0D3IAB4_EMIH1</name>
<organism evidence="2 3">
    <name type="scientific">Emiliania huxleyi (strain CCMP1516)</name>
    <dbReference type="NCBI Taxonomy" id="280463"/>
    <lineage>
        <taxon>Eukaryota</taxon>
        <taxon>Haptista</taxon>
        <taxon>Haptophyta</taxon>
        <taxon>Prymnesiophyceae</taxon>
        <taxon>Isochrysidales</taxon>
        <taxon>Noelaerhabdaceae</taxon>
        <taxon>Emiliania</taxon>
    </lineage>
</organism>
<dbReference type="PaxDb" id="2903-EOD08199"/>
<dbReference type="Proteomes" id="UP000013827">
    <property type="component" value="Unassembled WGS sequence"/>
</dbReference>
<evidence type="ECO:0000313" key="2">
    <source>
        <dbReference type="EnsemblProtists" id="EOD08199"/>
    </source>
</evidence>
<dbReference type="AlphaFoldDB" id="A0A0D3IAB4"/>
<proteinExistence type="predicted"/>
<evidence type="ECO:0000256" key="1">
    <source>
        <dbReference type="SAM" id="MobiDB-lite"/>
    </source>
</evidence>
<dbReference type="RefSeq" id="XP_005760628.1">
    <property type="nucleotide sequence ID" value="XM_005760571.1"/>
</dbReference>
<protein>
    <submittedName>
        <fullName evidence="2">Uncharacterized protein</fullName>
    </submittedName>
</protein>
<feature type="compositionally biased region" description="Gly residues" evidence="1">
    <location>
        <begin position="109"/>
        <end position="120"/>
    </location>
</feature>
<feature type="compositionally biased region" description="Low complexity" evidence="1">
    <location>
        <begin position="45"/>
        <end position="71"/>
    </location>
</feature>
<feature type="region of interest" description="Disordered" evidence="1">
    <location>
        <begin position="150"/>
        <end position="170"/>
    </location>
</feature>
<reference evidence="3" key="1">
    <citation type="journal article" date="2013" name="Nature">
        <title>Pan genome of the phytoplankton Emiliania underpins its global distribution.</title>
        <authorList>
            <person name="Read B.A."/>
            <person name="Kegel J."/>
            <person name="Klute M.J."/>
            <person name="Kuo A."/>
            <person name="Lefebvre S.C."/>
            <person name="Maumus F."/>
            <person name="Mayer C."/>
            <person name="Miller J."/>
            <person name="Monier A."/>
            <person name="Salamov A."/>
            <person name="Young J."/>
            <person name="Aguilar M."/>
            <person name="Claverie J.M."/>
            <person name="Frickenhaus S."/>
            <person name="Gonzalez K."/>
            <person name="Herman E.K."/>
            <person name="Lin Y.C."/>
            <person name="Napier J."/>
            <person name="Ogata H."/>
            <person name="Sarno A.F."/>
            <person name="Shmutz J."/>
            <person name="Schroeder D."/>
            <person name="de Vargas C."/>
            <person name="Verret F."/>
            <person name="von Dassow P."/>
            <person name="Valentin K."/>
            <person name="Van de Peer Y."/>
            <person name="Wheeler G."/>
            <person name="Dacks J.B."/>
            <person name="Delwiche C.F."/>
            <person name="Dyhrman S.T."/>
            <person name="Glockner G."/>
            <person name="John U."/>
            <person name="Richards T."/>
            <person name="Worden A.Z."/>
            <person name="Zhang X."/>
            <person name="Grigoriev I.V."/>
            <person name="Allen A.E."/>
            <person name="Bidle K."/>
            <person name="Borodovsky M."/>
            <person name="Bowler C."/>
            <person name="Brownlee C."/>
            <person name="Cock J.M."/>
            <person name="Elias M."/>
            <person name="Gladyshev V.N."/>
            <person name="Groth M."/>
            <person name="Guda C."/>
            <person name="Hadaegh A."/>
            <person name="Iglesias-Rodriguez M.D."/>
            <person name="Jenkins J."/>
            <person name="Jones B.M."/>
            <person name="Lawson T."/>
            <person name="Leese F."/>
            <person name="Lindquist E."/>
            <person name="Lobanov A."/>
            <person name="Lomsadze A."/>
            <person name="Malik S.B."/>
            <person name="Marsh M.E."/>
            <person name="Mackinder L."/>
            <person name="Mock T."/>
            <person name="Mueller-Roeber B."/>
            <person name="Pagarete A."/>
            <person name="Parker M."/>
            <person name="Probert I."/>
            <person name="Quesneville H."/>
            <person name="Raines C."/>
            <person name="Rensing S.A."/>
            <person name="Riano-Pachon D.M."/>
            <person name="Richier S."/>
            <person name="Rokitta S."/>
            <person name="Shiraiwa Y."/>
            <person name="Soanes D.M."/>
            <person name="van der Giezen M."/>
            <person name="Wahlund T.M."/>
            <person name="Williams B."/>
            <person name="Wilson W."/>
            <person name="Wolfe G."/>
            <person name="Wurch L.L."/>
        </authorList>
    </citation>
    <scope>NUCLEOTIDE SEQUENCE</scope>
</reference>
<keyword evidence="3" id="KW-1185">Reference proteome</keyword>
<reference evidence="2" key="2">
    <citation type="submission" date="2024-10" db="UniProtKB">
        <authorList>
            <consortium name="EnsemblProtists"/>
        </authorList>
    </citation>
    <scope>IDENTIFICATION</scope>
</reference>
<dbReference type="GeneID" id="17254383"/>
<accession>A0A0D3IAB4</accession>